<dbReference type="EC" id="3.1.26.5" evidence="6 7"/>
<keyword evidence="5 6" id="KW-0694">RNA-binding</keyword>
<organism evidence="8 9">
    <name type="scientific">Candidatus Liberibacter solanacearum</name>
    <dbReference type="NCBI Taxonomy" id="556287"/>
    <lineage>
        <taxon>Bacteria</taxon>
        <taxon>Pseudomonadati</taxon>
        <taxon>Pseudomonadota</taxon>
        <taxon>Alphaproteobacteria</taxon>
        <taxon>Hyphomicrobiales</taxon>
        <taxon>Rhizobiaceae</taxon>
        <taxon>Liberibacter</taxon>
    </lineage>
</organism>
<dbReference type="PANTHER" id="PTHR33992">
    <property type="entry name" value="RIBONUCLEASE P PROTEIN COMPONENT"/>
    <property type="match status" value="1"/>
</dbReference>
<dbReference type="GO" id="GO:0001682">
    <property type="term" value="P:tRNA 5'-leader removal"/>
    <property type="evidence" value="ECO:0007669"/>
    <property type="project" value="UniProtKB-UniRule"/>
</dbReference>
<comment type="function">
    <text evidence="6">RNaseP catalyzes the removal of the 5'-leader sequence from pre-tRNA to produce the mature 5'-terminus. It can also cleave other RNA substrates such as 4.5S RNA. The protein component plays an auxiliary but essential role in vivo by binding to the 5'-leader sequence and broadening the substrate specificity of the ribozyme.</text>
</comment>
<comment type="subunit">
    <text evidence="6">Consists of a catalytic RNA component (M1 or rnpB) and a protein subunit.</text>
</comment>
<keyword evidence="9" id="KW-1185">Reference proteome</keyword>
<accession>A0A0F4VL15</accession>
<dbReference type="InterPro" id="IPR020568">
    <property type="entry name" value="Ribosomal_Su5_D2-typ_SF"/>
</dbReference>
<evidence type="ECO:0000256" key="2">
    <source>
        <dbReference type="ARBA" id="ARBA00022722"/>
    </source>
</evidence>
<dbReference type="HAMAP" id="MF_00227">
    <property type="entry name" value="RNase_P"/>
    <property type="match status" value="1"/>
</dbReference>
<dbReference type="SUPFAM" id="SSF54211">
    <property type="entry name" value="Ribosomal protein S5 domain 2-like"/>
    <property type="match status" value="1"/>
</dbReference>
<keyword evidence="1 6" id="KW-0819">tRNA processing</keyword>
<evidence type="ECO:0000256" key="1">
    <source>
        <dbReference type="ARBA" id="ARBA00022694"/>
    </source>
</evidence>
<dbReference type="InterPro" id="IPR014721">
    <property type="entry name" value="Ribsml_uS5_D2-typ_fold_subgr"/>
</dbReference>
<keyword evidence="4 6" id="KW-0378">Hydrolase</keyword>
<sequence>MLIADVYCQNANYEFSDTWMSNISILKKCRQFALVKKGESRKGPYFSLEVLNNNNPKGLSRIGFTVTKRQGCAVVRNRIRRRLKEVVRLCSKDILKPGHDYVIVAKRDTLLVPFKELCTHFVERVRYNKRLYRSGKIFSRET</sequence>
<dbReference type="EMBL" id="JMTK01000002">
    <property type="protein sequence ID" value="KJZ82183.1"/>
    <property type="molecule type" value="Genomic_DNA"/>
</dbReference>
<dbReference type="Pfam" id="PF00825">
    <property type="entry name" value="Ribonuclease_P"/>
    <property type="match status" value="1"/>
</dbReference>
<dbReference type="PATRIC" id="fig|556287.9.peg.947"/>
<dbReference type="Proteomes" id="UP000033731">
    <property type="component" value="Unassembled WGS sequence"/>
</dbReference>
<gene>
    <name evidence="6" type="primary">rnpA</name>
    <name evidence="8" type="ORF">DJ66_0924</name>
</gene>
<keyword evidence="2 6" id="KW-0540">Nuclease</keyword>
<evidence type="ECO:0000256" key="3">
    <source>
        <dbReference type="ARBA" id="ARBA00022759"/>
    </source>
</evidence>
<reference evidence="8 9" key="1">
    <citation type="journal article" date="2015" name="Phytopathology">
        <title>Genomes of Candidatus Liberibacter solanacearum haplotype A from New Zealand and the USA suggest significant genome plasticity in the species.</title>
        <authorList>
            <person name="Thompson S.M."/>
            <person name="Johnson C.P."/>
            <person name="Lu A.Y."/>
            <person name="Frampton R.A."/>
            <person name="Sullivan K.L."/>
            <person name="Fiers M.W."/>
            <person name="Crowhurst R.N."/>
            <person name="Pitman A.R."/>
            <person name="Scott I."/>
            <person name="Gudmestad N.C."/>
            <person name="Smith G.R."/>
        </authorList>
    </citation>
    <scope>NUCLEOTIDE SEQUENCE [LARGE SCALE GENOMIC DNA]</scope>
    <source>
        <strain evidence="8 9">LsoNZ1</strain>
    </source>
</reference>
<comment type="caution">
    <text evidence="8">The sequence shown here is derived from an EMBL/GenBank/DDBJ whole genome shotgun (WGS) entry which is preliminary data.</text>
</comment>
<dbReference type="GO" id="GO:0030677">
    <property type="term" value="C:ribonuclease P complex"/>
    <property type="evidence" value="ECO:0007669"/>
    <property type="project" value="TreeGrafter"/>
</dbReference>
<evidence type="ECO:0000256" key="6">
    <source>
        <dbReference type="HAMAP-Rule" id="MF_00227"/>
    </source>
</evidence>
<protein>
    <recommendedName>
        <fullName evidence="6 7">Ribonuclease P protein component</fullName>
        <shortName evidence="6">RNase P protein</shortName>
        <shortName evidence="6">RNaseP protein</shortName>
        <ecNumber evidence="6 7">3.1.26.5</ecNumber>
    </recommendedName>
    <alternativeName>
        <fullName evidence="6">Protein C5</fullName>
    </alternativeName>
</protein>
<dbReference type="Gene3D" id="3.30.230.10">
    <property type="match status" value="1"/>
</dbReference>
<dbReference type="GO" id="GO:0042781">
    <property type="term" value="F:3'-tRNA processing endoribonuclease activity"/>
    <property type="evidence" value="ECO:0007669"/>
    <property type="project" value="TreeGrafter"/>
</dbReference>
<dbReference type="GO" id="GO:0000049">
    <property type="term" value="F:tRNA binding"/>
    <property type="evidence" value="ECO:0007669"/>
    <property type="project" value="UniProtKB-UniRule"/>
</dbReference>
<evidence type="ECO:0000313" key="8">
    <source>
        <dbReference type="EMBL" id="KJZ82183.1"/>
    </source>
</evidence>
<dbReference type="NCBIfam" id="TIGR00188">
    <property type="entry name" value="rnpA"/>
    <property type="match status" value="1"/>
</dbReference>
<dbReference type="GO" id="GO:0004526">
    <property type="term" value="F:ribonuclease P activity"/>
    <property type="evidence" value="ECO:0007669"/>
    <property type="project" value="UniProtKB-UniRule"/>
</dbReference>
<proteinExistence type="inferred from homology"/>
<keyword evidence="3 6" id="KW-0255">Endonuclease</keyword>
<evidence type="ECO:0000256" key="5">
    <source>
        <dbReference type="ARBA" id="ARBA00022884"/>
    </source>
</evidence>
<dbReference type="PANTHER" id="PTHR33992:SF1">
    <property type="entry name" value="RIBONUCLEASE P PROTEIN COMPONENT"/>
    <property type="match status" value="1"/>
</dbReference>
<dbReference type="AlphaFoldDB" id="A0A0F4VL15"/>
<evidence type="ECO:0000256" key="7">
    <source>
        <dbReference type="NCBIfam" id="TIGR00188"/>
    </source>
</evidence>
<name>A0A0F4VL15_9HYPH</name>
<comment type="similarity">
    <text evidence="6">Belongs to the RnpA family.</text>
</comment>
<comment type="catalytic activity">
    <reaction evidence="6">
        <text>Endonucleolytic cleavage of RNA, removing 5'-extranucleotides from tRNA precursor.</text>
        <dbReference type="EC" id="3.1.26.5"/>
    </reaction>
</comment>
<dbReference type="InterPro" id="IPR000100">
    <property type="entry name" value="RNase_P"/>
</dbReference>
<evidence type="ECO:0000313" key="9">
    <source>
        <dbReference type="Proteomes" id="UP000033731"/>
    </source>
</evidence>
<evidence type="ECO:0000256" key="4">
    <source>
        <dbReference type="ARBA" id="ARBA00022801"/>
    </source>
</evidence>